<sequence>MHQLPLVFSVKYFSMHIRLNLWGYKMPFIMVLVLFLSGCATTEFAPQQAAEEIHPRIIELDRQLAEGRISNVEHARGKLELVRQLYPNHAELHALRAYGVLIAGQLDRGEITPEMRDYLWEQRRVEFYRQEDERNVRLRQQSQQGGVTASDLLMFDAIRRPFERMRAPTNCQTRNVAGVQYTDCY</sequence>
<reference evidence="1 2" key="1">
    <citation type="submission" date="2016-10" db="EMBL/GenBank/DDBJ databases">
        <authorList>
            <person name="de Groot N.N."/>
        </authorList>
    </citation>
    <scope>NUCLEOTIDE SEQUENCE [LARGE SCALE GENOMIC DNA]</scope>
    <source>
        <strain evidence="1 2">Nl14</strain>
    </source>
</reference>
<dbReference type="AlphaFoldDB" id="A0A1I7HBB6"/>
<evidence type="ECO:0000313" key="1">
    <source>
        <dbReference type="EMBL" id="SFU58008.1"/>
    </source>
</evidence>
<gene>
    <name evidence="1" type="ORF">SAMN05216417_10833</name>
</gene>
<dbReference type="Proteomes" id="UP000182649">
    <property type="component" value="Unassembled WGS sequence"/>
</dbReference>
<accession>A0A1I7HBB6</accession>
<proteinExistence type="predicted"/>
<dbReference type="EMBL" id="FPBZ01000008">
    <property type="protein sequence ID" value="SFU58008.1"/>
    <property type="molecule type" value="Genomic_DNA"/>
</dbReference>
<organism evidence="1 2">
    <name type="scientific">Nitrosospira multiformis</name>
    <dbReference type="NCBI Taxonomy" id="1231"/>
    <lineage>
        <taxon>Bacteria</taxon>
        <taxon>Pseudomonadati</taxon>
        <taxon>Pseudomonadota</taxon>
        <taxon>Betaproteobacteria</taxon>
        <taxon>Nitrosomonadales</taxon>
        <taxon>Nitrosomonadaceae</taxon>
        <taxon>Nitrosospira</taxon>
    </lineage>
</organism>
<name>A0A1I7HBB6_9PROT</name>
<evidence type="ECO:0000313" key="2">
    <source>
        <dbReference type="Proteomes" id="UP000182649"/>
    </source>
</evidence>
<protein>
    <submittedName>
        <fullName evidence="1">Uncharacterized protein</fullName>
    </submittedName>
</protein>